<feature type="transmembrane region" description="Helical" evidence="1">
    <location>
        <begin position="38"/>
        <end position="60"/>
    </location>
</feature>
<protein>
    <submittedName>
        <fullName evidence="2">Uncharacterized protein</fullName>
    </submittedName>
</protein>
<keyword evidence="1" id="KW-1133">Transmembrane helix</keyword>
<keyword evidence="1" id="KW-0812">Transmembrane</keyword>
<dbReference type="RefSeq" id="WP_115832008.1">
    <property type="nucleotide sequence ID" value="NZ_QNUL01000013.1"/>
</dbReference>
<dbReference type="OrthoDB" id="948161at2"/>
<accession>A0A3D8Y950</accession>
<sequence length="253" mass="28580">MKKHPIDDIFKKKLEGIERTPSAAAWERIRPVKEEKRLPLLVWYMAAGVVVTLLAGYVIWMNEAGNVGSELAVKTSLPTEDKTIVNPSVTVDSLPTGETSQIAKSAEKYIEKIQVQQNENVSEKQVTQPMIAVVESVTKKEIQTIDTSEELSYPEIESVPEIASVKSVAQNESENRTIVVNVSEPKMEIEQEKSSRLSKIFRQLKNVKHGESVDWKEVGFNPKEVVARVDGRLRDGEEKVSEKYQNLKERTKF</sequence>
<name>A0A3D8Y950_9BACT</name>
<dbReference type="EMBL" id="QNUL01000013">
    <property type="protein sequence ID" value="REA59904.1"/>
    <property type="molecule type" value="Genomic_DNA"/>
</dbReference>
<dbReference type="AlphaFoldDB" id="A0A3D8Y950"/>
<dbReference type="Proteomes" id="UP000256373">
    <property type="component" value="Unassembled WGS sequence"/>
</dbReference>
<keyword evidence="3" id="KW-1185">Reference proteome</keyword>
<comment type="caution">
    <text evidence="2">The sequence shown here is derived from an EMBL/GenBank/DDBJ whole genome shotgun (WGS) entry which is preliminary data.</text>
</comment>
<proteinExistence type="predicted"/>
<evidence type="ECO:0000256" key="1">
    <source>
        <dbReference type="SAM" id="Phobius"/>
    </source>
</evidence>
<evidence type="ECO:0000313" key="2">
    <source>
        <dbReference type="EMBL" id="REA59904.1"/>
    </source>
</evidence>
<organism evidence="2 3">
    <name type="scientific">Dyadobacter luteus</name>
    <dbReference type="NCBI Taxonomy" id="2259619"/>
    <lineage>
        <taxon>Bacteria</taxon>
        <taxon>Pseudomonadati</taxon>
        <taxon>Bacteroidota</taxon>
        <taxon>Cytophagia</taxon>
        <taxon>Cytophagales</taxon>
        <taxon>Spirosomataceae</taxon>
        <taxon>Dyadobacter</taxon>
    </lineage>
</organism>
<gene>
    <name evidence="2" type="ORF">DSL64_16490</name>
</gene>
<evidence type="ECO:0000313" key="3">
    <source>
        <dbReference type="Proteomes" id="UP000256373"/>
    </source>
</evidence>
<reference evidence="2 3" key="1">
    <citation type="submission" date="2018-07" db="EMBL/GenBank/DDBJ databases">
        <title>Dyadobacter roseus sp. nov., isolated from rose rhizosphere soil.</title>
        <authorList>
            <person name="Chen L."/>
        </authorList>
    </citation>
    <scope>NUCLEOTIDE SEQUENCE [LARGE SCALE GENOMIC DNA]</scope>
    <source>
        <strain evidence="2 3">RS19</strain>
    </source>
</reference>
<keyword evidence="1" id="KW-0472">Membrane</keyword>